<evidence type="ECO:0000313" key="2">
    <source>
        <dbReference type="Proteomes" id="UP000026962"/>
    </source>
</evidence>
<name>A0A0E0KNA0_ORYPU</name>
<organism evidence="1">
    <name type="scientific">Oryza punctata</name>
    <name type="common">Red rice</name>
    <dbReference type="NCBI Taxonomy" id="4537"/>
    <lineage>
        <taxon>Eukaryota</taxon>
        <taxon>Viridiplantae</taxon>
        <taxon>Streptophyta</taxon>
        <taxon>Embryophyta</taxon>
        <taxon>Tracheophyta</taxon>
        <taxon>Spermatophyta</taxon>
        <taxon>Magnoliopsida</taxon>
        <taxon>Liliopsida</taxon>
        <taxon>Poales</taxon>
        <taxon>Poaceae</taxon>
        <taxon>BOP clade</taxon>
        <taxon>Oryzoideae</taxon>
        <taxon>Oryzeae</taxon>
        <taxon>Oryzinae</taxon>
        <taxon>Oryza</taxon>
    </lineage>
</organism>
<protein>
    <submittedName>
        <fullName evidence="1">Uncharacterized protein</fullName>
    </submittedName>
</protein>
<reference evidence="1" key="2">
    <citation type="submission" date="2018-05" db="EMBL/GenBank/DDBJ databases">
        <title>OpunRS2 (Oryza punctata Reference Sequence Version 2).</title>
        <authorList>
            <person name="Zhang J."/>
            <person name="Kudrna D."/>
            <person name="Lee S."/>
            <person name="Talag J."/>
            <person name="Welchert J."/>
            <person name="Wing R.A."/>
        </authorList>
    </citation>
    <scope>NUCLEOTIDE SEQUENCE [LARGE SCALE GENOMIC DNA]</scope>
</reference>
<keyword evidence="2" id="KW-1185">Reference proteome</keyword>
<sequence length="78" mass="8460">MGRPTKGLCSRQLYKEGRAPLEGITSLKIIRSIHHLADSIPKTGVGCIDSLGFTGIHEAPQHQWVFLVNCKTSTLASS</sequence>
<proteinExistence type="predicted"/>
<dbReference type="Proteomes" id="UP000026962">
    <property type="component" value="Chromosome 4"/>
</dbReference>
<accession>A0A0E0KNA0</accession>
<dbReference type="AlphaFoldDB" id="A0A0E0KNA0"/>
<dbReference type="HOGENOM" id="CLU_2626240_0_0_1"/>
<evidence type="ECO:0000313" key="1">
    <source>
        <dbReference type="EnsemblPlants" id="OPUNC04G04150.1"/>
    </source>
</evidence>
<dbReference type="EnsemblPlants" id="OPUNC04G04150.1">
    <property type="protein sequence ID" value="OPUNC04G04150.1"/>
    <property type="gene ID" value="OPUNC04G04150"/>
</dbReference>
<dbReference type="Gramene" id="OPUNC04G04150.1">
    <property type="protein sequence ID" value="OPUNC04G04150.1"/>
    <property type="gene ID" value="OPUNC04G04150"/>
</dbReference>
<reference evidence="1" key="1">
    <citation type="submission" date="2015-04" db="UniProtKB">
        <authorList>
            <consortium name="EnsemblPlants"/>
        </authorList>
    </citation>
    <scope>IDENTIFICATION</scope>
</reference>